<dbReference type="InParanoid" id="A0A5C3PJW4"/>
<protein>
    <submittedName>
        <fullName evidence="1">Uncharacterized protein</fullName>
    </submittedName>
</protein>
<dbReference type="EMBL" id="ML211105">
    <property type="protein sequence ID" value="TFK88638.1"/>
    <property type="molecule type" value="Genomic_DNA"/>
</dbReference>
<evidence type="ECO:0000313" key="1">
    <source>
        <dbReference type="EMBL" id="TFK88638.1"/>
    </source>
</evidence>
<accession>A0A5C3PJW4</accession>
<sequence>MRQFTVAMLEDVDECDYATMKEELEAFTIILSEREQDARKATKHFSQLADDIYLFASRIDLVHEDADVHTKETLHAAKHRMADLHVGLEQISSDTNKMAAACLASFRAPAILGVGVAVVTLSPDTFVRAIMSAATLGHPSSSSQFVKMRHRKNDLTTEMKTCSKEIMQLMDQADMLGHYKALLIRMQSELKEHSSKIDIFVNIWRSLKMDLYSFEEQLRHTVSSKSKITKLFQMKIASSRELYTTLTFSFQQYAKGFIDKEDEET</sequence>
<name>A0A5C3PJW4_9APHY</name>
<dbReference type="Proteomes" id="UP000308197">
    <property type="component" value="Unassembled WGS sequence"/>
</dbReference>
<organism evidence="1 2">
    <name type="scientific">Polyporus arcularius HHB13444</name>
    <dbReference type="NCBI Taxonomy" id="1314778"/>
    <lineage>
        <taxon>Eukaryota</taxon>
        <taxon>Fungi</taxon>
        <taxon>Dikarya</taxon>
        <taxon>Basidiomycota</taxon>
        <taxon>Agaricomycotina</taxon>
        <taxon>Agaricomycetes</taxon>
        <taxon>Polyporales</taxon>
        <taxon>Polyporaceae</taxon>
        <taxon>Polyporus</taxon>
    </lineage>
</organism>
<gene>
    <name evidence="1" type="ORF">K466DRAFT_65397</name>
</gene>
<reference evidence="1 2" key="1">
    <citation type="journal article" date="2019" name="Nat. Ecol. Evol.">
        <title>Megaphylogeny resolves global patterns of mushroom evolution.</title>
        <authorList>
            <person name="Varga T."/>
            <person name="Krizsan K."/>
            <person name="Foldi C."/>
            <person name="Dima B."/>
            <person name="Sanchez-Garcia M."/>
            <person name="Sanchez-Ramirez S."/>
            <person name="Szollosi G.J."/>
            <person name="Szarkandi J.G."/>
            <person name="Papp V."/>
            <person name="Albert L."/>
            <person name="Andreopoulos W."/>
            <person name="Angelini C."/>
            <person name="Antonin V."/>
            <person name="Barry K.W."/>
            <person name="Bougher N.L."/>
            <person name="Buchanan P."/>
            <person name="Buyck B."/>
            <person name="Bense V."/>
            <person name="Catcheside P."/>
            <person name="Chovatia M."/>
            <person name="Cooper J."/>
            <person name="Damon W."/>
            <person name="Desjardin D."/>
            <person name="Finy P."/>
            <person name="Geml J."/>
            <person name="Haridas S."/>
            <person name="Hughes K."/>
            <person name="Justo A."/>
            <person name="Karasinski D."/>
            <person name="Kautmanova I."/>
            <person name="Kiss B."/>
            <person name="Kocsube S."/>
            <person name="Kotiranta H."/>
            <person name="LaButti K.M."/>
            <person name="Lechner B.E."/>
            <person name="Liimatainen K."/>
            <person name="Lipzen A."/>
            <person name="Lukacs Z."/>
            <person name="Mihaltcheva S."/>
            <person name="Morgado L.N."/>
            <person name="Niskanen T."/>
            <person name="Noordeloos M.E."/>
            <person name="Ohm R.A."/>
            <person name="Ortiz-Santana B."/>
            <person name="Ovrebo C."/>
            <person name="Racz N."/>
            <person name="Riley R."/>
            <person name="Savchenko A."/>
            <person name="Shiryaev A."/>
            <person name="Soop K."/>
            <person name="Spirin V."/>
            <person name="Szebenyi C."/>
            <person name="Tomsovsky M."/>
            <person name="Tulloss R.E."/>
            <person name="Uehling J."/>
            <person name="Grigoriev I.V."/>
            <person name="Vagvolgyi C."/>
            <person name="Papp T."/>
            <person name="Martin F.M."/>
            <person name="Miettinen O."/>
            <person name="Hibbett D.S."/>
            <person name="Nagy L.G."/>
        </authorList>
    </citation>
    <scope>NUCLEOTIDE SEQUENCE [LARGE SCALE GENOMIC DNA]</scope>
    <source>
        <strain evidence="1 2">HHB13444</strain>
    </source>
</reference>
<evidence type="ECO:0000313" key="2">
    <source>
        <dbReference type="Proteomes" id="UP000308197"/>
    </source>
</evidence>
<dbReference type="AlphaFoldDB" id="A0A5C3PJW4"/>
<keyword evidence="2" id="KW-1185">Reference proteome</keyword>
<proteinExistence type="predicted"/>